<organism evidence="2 3">
    <name type="scientific">Hibiscus sabdariffa</name>
    <name type="common">roselle</name>
    <dbReference type="NCBI Taxonomy" id="183260"/>
    <lineage>
        <taxon>Eukaryota</taxon>
        <taxon>Viridiplantae</taxon>
        <taxon>Streptophyta</taxon>
        <taxon>Embryophyta</taxon>
        <taxon>Tracheophyta</taxon>
        <taxon>Spermatophyta</taxon>
        <taxon>Magnoliopsida</taxon>
        <taxon>eudicotyledons</taxon>
        <taxon>Gunneridae</taxon>
        <taxon>Pentapetalae</taxon>
        <taxon>rosids</taxon>
        <taxon>malvids</taxon>
        <taxon>Malvales</taxon>
        <taxon>Malvaceae</taxon>
        <taxon>Malvoideae</taxon>
        <taxon>Hibiscus</taxon>
    </lineage>
</organism>
<dbReference type="PANTHER" id="PTHR11177">
    <property type="entry name" value="CHITINASE"/>
    <property type="match status" value="1"/>
</dbReference>
<dbReference type="PROSITE" id="PS51910">
    <property type="entry name" value="GH18_2"/>
    <property type="match status" value="1"/>
</dbReference>
<dbReference type="Gene3D" id="3.20.20.80">
    <property type="entry name" value="Glycosidases"/>
    <property type="match status" value="2"/>
</dbReference>
<dbReference type="SUPFAM" id="SSF51445">
    <property type="entry name" value="(Trans)glycosidases"/>
    <property type="match status" value="1"/>
</dbReference>
<dbReference type="Gene3D" id="3.10.50.10">
    <property type="match status" value="1"/>
</dbReference>
<dbReference type="EMBL" id="JBBPBM010000043">
    <property type="protein sequence ID" value="KAK8523396.1"/>
    <property type="molecule type" value="Genomic_DNA"/>
</dbReference>
<name>A0ABR2CUD5_9ROSI</name>
<dbReference type="InterPro" id="IPR011583">
    <property type="entry name" value="Chitinase_II/V-like_cat"/>
</dbReference>
<sequence>MNNLGLLLNEWRTALNNESTVTGNTRLLLSAAFFYNSDYFTLLYPIQAIRNSLDWINVMAYDFYDPRSYAWRLVNADDNGFFAPTSGAAITSGGALGYDQIRAFIAQNNAVQVYNTTVVSNYCYVGTTWIGYDDTQSIEAKVSYAKQNALLGYFAWHVGADDNSVLSQTGQWK</sequence>
<dbReference type="InterPro" id="IPR017853">
    <property type="entry name" value="GH"/>
</dbReference>
<comment type="caution">
    <text evidence="2">The sequence shown here is derived from an EMBL/GenBank/DDBJ whole genome shotgun (WGS) entry which is preliminary data.</text>
</comment>
<dbReference type="InterPro" id="IPR001223">
    <property type="entry name" value="Glyco_hydro18_cat"/>
</dbReference>
<keyword evidence="3" id="KW-1185">Reference proteome</keyword>
<dbReference type="Pfam" id="PF00704">
    <property type="entry name" value="Glyco_hydro_18"/>
    <property type="match status" value="2"/>
</dbReference>
<dbReference type="Proteomes" id="UP001472677">
    <property type="component" value="Unassembled WGS sequence"/>
</dbReference>
<dbReference type="SMART" id="SM00636">
    <property type="entry name" value="Glyco_18"/>
    <property type="match status" value="1"/>
</dbReference>
<dbReference type="InterPro" id="IPR029070">
    <property type="entry name" value="Chitinase_insertion_sf"/>
</dbReference>
<reference evidence="2 3" key="1">
    <citation type="journal article" date="2024" name="G3 (Bethesda)">
        <title>Genome assembly of Hibiscus sabdariffa L. provides insights into metabolisms of medicinal natural products.</title>
        <authorList>
            <person name="Kim T."/>
        </authorList>
    </citation>
    <scope>NUCLEOTIDE SEQUENCE [LARGE SCALE GENOMIC DNA]</scope>
    <source>
        <strain evidence="2">TK-2024</strain>
        <tissue evidence="2">Old leaves</tissue>
    </source>
</reference>
<proteinExistence type="predicted"/>
<gene>
    <name evidence="2" type="ORF">V6N12_047916</name>
</gene>
<dbReference type="PANTHER" id="PTHR11177:SF383">
    <property type="entry name" value="GLYCOSYL HYDROLASE FAMILY PROTEIN WITH CHITINASE INSERTION DOMAIN-CONTAINING PROTEIN"/>
    <property type="match status" value="1"/>
</dbReference>
<dbReference type="SUPFAM" id="SSF54556">
    <property type="entry name" value="Chitinase insertion domain"/>
    <property type="match status" value="1"/>
</dbReference>
<protein>
    <recommendedName>
        <fullName evidence="1">GH18 domain-containing protein</fullName>
    </recommendedName>
</protein>
<feature type="domain" description="GH18" evidence="1">
    <location>
        <begin position="1"/>
        <end position="173"/>
    </location>
</feature>
<evidence type="ECO:0000313" key="3">
    <source>
        <dbReference type="Proteomes" id="UP001472677"/>
    </source>
</evidence>
<evidence type="ECO:0000313" key="2">
    <source>
        <dbReference type="EMBL" id="KAK8523396.1"/>
    </source>
</evidence>
<evidence type="ECO:0000259" key="1">
    <source>
        <dbReference type="PROSITE" id="PS51910"/>
    </source>
</evidence>
<dbReference type="InterPro" id="IPR050314">
    <property type="entry name" value="Glycosyl_Hydrlase_18"/>
</dbReference>
<accession>A0ABR2CUD5</accession>